<dbReference type="SUPFAM" id="SSF51735">
    <property type="entry name" value="NAD(P)-binding Rossmann-fold domains"/>
    <property type="match status" value="1"/>
</dbReference>
<protein>
    <submittedName>
        <fullName evidence="3">NAD-dependent epimerase/dehydratase family protein</fullName>
    </submittedName>
</protein>
<dbReference type="AlphaFoldDB" id="A0A6I4W8G3"/>
<evidence type="ECO:0000313" key="4">
    <source>
        <dbReference type="Proteomes" id="UP000431901"/>
    </source>
</evidence>
<evidence type="ECO:0000259" key="2">
    <source>
        <dbReference type="Pfam" id="PF01370"/>
    </source>
</evidence>
<dbReference type="PROSITE" id="PS51257">
    <property type="entry name" value="PROKAR_LIPOPROTEIN"/>
    <property type="match status" value="1"/>
</dbReference>
<feature type="domain" description="NAD-dependent epimerase/dehydratase" evidence="2">
    <location>
        <begin position="17"/>
        <end position="176"/>
    </location>
</feature>
<keyword evidence="4" id="KW-1185">Reference proteome</keyword>
<dbReference type="OrthoDB" id="3360397at2"/>
<organism evidence="3 4">
    <name type="scientific">Actinomadura rayongensis</name>
    <dbReference type="NCBI Taxonomy" id="1429076"/>
    <lineage>
        <taxon>Bacteria</taxon>
        <taxon>Bacillati</taxon>
        <taxon>Actinomycetota</taxon>
        <taxon>Actinomycetes</taxon>
        <taxon>Streptosporangiales</taxon>
        <taxon>Thermomonosporaceae</taxon>
        <taxon>Actinomadura</taxon>
    </lineage>
</organism>
<name>A0A6I4W8G3_9ACTN</name>
<evidence type="ECO:0000256" key="1">
    <source>
        <dbReference type="ARBA" id="ARBA00007637"/>
    </source>
</evidence>
<proteinExistence type="inferred from homology"/>
<comment type="caution">
    <text evidence="3">The sequence shown here is derived from an EMBL/GenBank/DDBJ whole genome shotgun (WGS) entry which is preliminary data.</text>
</comment>
<dbReference type="Gene3D" id="3.40.50.720">
    <property type="entry name" value="NAD(P)-binding Rossmann-like Domain"/>
    <property type="match status" value="1"/>
</dbReference>
<dbReference type="InterPro" id="IPR036291">
    <property type="entry name" value="NAD(P)-bd_dom_sf"/>
</dbReference>
<comment type="similarity">
    <text evidence="1">Belongs to the NAD(P)-dependent epimerase/dehydratase family.</text>
</comment>
<dbReference type="EMBL" id="WUTW01000001">
    <property type="protein sequence ID" value="MXQ63032.1"/>
    <property type="molecule type" value="Genomic_DNA"/>
</dbReference>
<dbReference type="RefSeq" id="WP_161101244.1">
    <property type="nucleotide sequence ID" value="NZ_JBHLYI010000002.1"/>
</dbReference>
<gene>
    <name evidence="3" type="ORF">GQ466_03180</name>
</gene>
<dbReference type="Pfam" id="PF01370">
    <property type="entry name" value="Epimerase"/>
    <property type="match status" value="1"/>
</dbReference>
<dbReference type="PANTHER" id="PTHR43000">
    <property type="entry name" value="DTDP-D-GLUCOSE 4,6-DEHYDRATASE-RELATED"/>
    <property type="match status" value="1"/>
</dbReference>
<reference evidence="3 4" key="1">
    <citation type="submission" date="2019-12" db="EMBL/GenBank/DDBJ databases">
        <title>Nocardia macrotermitis sp. nov. and Nocardia aurantia sp. nov., isolated from the gut of the fungus growing-termite Macrotermes natalensis.</title>
        <authorList>
            <person name="Christine B."/>
            <person name="Rene B."/>
        </authorList>
    </citation>
    <scope>NUCLEOTIDE SEQUENCE [LARGE SCALE GENOMIC DNA]</scope>
    <source>
        <strain evidence="3 4">DSM 102126</strain>
    </source>
</reference>
<accession>A0A6I4W8G3</accession>
<dbReference type="Proteomes" id="UP000431901">
    <property type="component" value="Unassembled WGS sequence"/>
</dbReference>
<evidence type="ECO:0000313" key="3">
    <source>
        <dbReference type="EMBL" id="MXQ63032.1"/>
    </source>
</evidence>
<sequence>MEIVGRGFLAGHLGRIAESHPRTVVIAAGVSWAACTSERDFARETALVDEVARTCKERGHRVVFFSTATSGIYGPDGPGREDDAVTPGSPYGAHKIALEERVRASGADHLVLRLGHVVGGGQPPHQLLPTLVRQIREGRVRVFGNASRDLIDVADTVTIVDRLLGLGLTGATVNVASGTAIPVPRLVDHLADRLGLAPEREDVAAGSHYVVSIERLKALVPDVAAMGFGPDYYRKVLDGYVEADITGAT</sequence>
<dbReference type="InterPro" id="IPR001509">
    <property type="entry name" value="Epimerase_deHydtase"/>
</dbReference>